<dbReference type="EMBL" id="AWUE01016663">
    <property type="protein sequence ID" value="OMO89798.1"/>
    <property type="molecule type" value="Genomic_DNA"/>
</dbReference>
<accession>A0A1R3J4P3</accession>
<proteinExistence type="predicted"/>
<keyword evidence="3" id="KW-1185">Reference proteome</keyword>
<feature type="region of interest" description="Disordered" evidence="1">
    <location>
        <begin position="109"/>
        <end position="137"/>
    </location>
</feature>
<evidence type="ECO:0000256" key="1">
    <source>
        <dbReference type="SAM" id="MobiDB-lite"/>
    </source>
</evidence>
<feature type="region of interest" description="Disordered" evidence="1">
    <location>
        <begin position="164"/>
        <end position="194"/>
    </location>
</feature>
<name>A0A1R3J4P3_9ROSI</name>
<protein>
    <recommendedName>
        <fullName evidence="4">Reverse transcriptase</fullName>
    </recommendedName>
</protein>
<reference evidence="3" key="1">
    <citation type="submission" date="2013-09" db="EMBL/GenBank/DDBJ databases">
        <title>Corchorus olitorius genome sequencing.</title>
        <authorList>
            <person name="Alam M."/>
            <person name="Haque M.S."/>
            <person name="Islam M.S."/>
            <person name="Emdad E.M."/>
            <person name="Islam M.M."/>
            <person name="Ahmed B."/>
            <person name="Halim A."/>
            <person name="Hossen Q.M.M."/>
            <person name="Hossain M.Z."/>
            <person name="Ahmed R."/>
            <person name="Khan M.M."/>
            <person name="Islam R."/>
            <person name="Rashid M.M."/>
            <person name="Khan S.A."/>
            <person name="Rahman M.S."/>
            <person name="Alam M."/>
            <person name="Yahiya A.S."/>
            <person name="Khan M.S."/>
            <person name="Azam M.S."/>
            <person name="Haque T."/>
            <person name="Lashkar M.Z.H."/>
            <person name="Akhand A.I."/>
            <person name="Morshed G."/>
            <person name="Roy S."/>
            <person name="Uddin K.S."/>
            <person name="Rabeya T."/>
            <person name="Hossain A.S."/>
            <person name="Chowdhury A."/>
            <person name="Snigdha A.R."/>
            <person name="Mortoza M.S."/>
            <person name="Matin S.A."/>
            <person name="Hoque S.M.E."/>
            <person name="Islam M.K."/>
            <person name="Roy D.K."/>
            <person name="Haider R."/>
            <person name="Moosa M.M."/>
            <person name="Elias S.M."/>
            <person name="Hasan A.M."/>
            <person name="Jahan S."/>
            <person name="Shafiuddin M."/>
            <person name="Mahmood N."/>
            <person name="Shommy N.S."/>
        </authorList>
    </citation>
    <scope>NUCLEOTIDE SEQUENCE [LARGE SCALE GENOMIC DNA]</scope>
    <source>
        <strain evidence="3">cv. O-4</strain>
    </source>
</reference>
<dbReference type="STRING" id="93759.A0A1R3J4P3"/>
<dbReference type="OrthoDB" id="1922870at2759"/>
<feature type="compositionally biased region" description="Polar residues" evidence="1">
    <location>
        <begin position="183"/>
        <end position="193"/>
    </location>
</feature>
<comment type="caution">
    <text evidence="2">The sequence shown here is derived from an EMBL/GenBank/DDBJ whole genome shotgun (WGS) entry which is preliminary data.</text>
</comment>
<sequence length="503" mass="56185">MSESEVQRRSGEEEDQLERSTKKVKAVDGQADGQAPARVSFRDAMMGERAACLDRYDEFGSLENDEVLISVTQKDGWPHGAAGGDGEAREPTVHPNATDFGPWMMVQSHKTRRNPNPNPQSQTPIVSGRGDNDGSRFAALAEDGDNEVETVEREAEVENWVNAIPRSAQKPKMKAKHVEDKANNSQPSRNNEQGVRKIQHNAAVGNSSYSDPKATSSNVLAGMNAERLAVVEKDKFQPDGGDVIMEEECSPIPAGNMGKLNLMSASVIHRMTVSRKLVLWKLNFPRTGKHMVLMKELRARIEGIQKALSVRSSHQLELLERDLVSQYNKILEQEEVFWARKSRVQWISHGEKNTSFFHLSTISRRRRNKVLTLKDDISGEWVTDSVQLKTMVITFFQNLYTRESGDMVPFNAIVHPSLSLEDKGLLCREISVAEVCSALFQMKPWKAPGVDGFDVGVYQEYWDTMGHSLFDLVKDAFTTGVSFGVVMKQRGQCTLLNGIMCAS</sequence>
<gene>
    <name evidence="2" type="ORF">COLO4_19592</name>
</gene>
<evidence type="ECO:0008006" key="4">
    <source>
        <dbReference type="Google" id="ProtNLM"/>
    </source>
</evidence>
<feature type="region of interest" description="Disordered" evidence="1">
    <location>
        <begin position="1"/>
        <end position="41"/>
    </location>
</feature>
<feature type="compositionally biased region" description="Basic and acidic residues" evidence="1">
    <location>
        <begin position="1"/>
        <end position="21"/>
    </location>
</feature>
<dbReference type="AlphaFoldDB" id="A0A1R3J4P3"/>
<evidence type="ECO:0000313" key="3">
    <source>
        <dbReference type="Proteomes" id="UP000187203"/>
    </source>
</evidence>
<evidence type="ECO:0000313" key="2">
    <source>
        <dbReference type="EMBL" id="OMO89798.1"/>
    </source>
</evidence>
<organism evidence="2 3">
    <name type="scientific">Corchorus olitorius</name>
    <dbReference type="NCBI Taxonomy" id="93759"/>
    <lineage>
        <taxon>Eukaryota</taxon>
        <taxon>Viridiplantae</taxon>
        <taxon>Streptophyta</taxon>
        <taxon>Embryophyta</taxon>
        <taxon>Tracheophyta</taxon>
        <taxon>Spermatophyta</taxon>
        <taxon>Magnoliopsida</taxon>
        <taxon>eudicotyledons</taxon>
        <taxon>Gunneridae</taxon>
        <taxon>Pentapetalae</taxon>
        <taxon>rosids</taxon>
        <taxon>malvids</taxon>
        <taxon>Malvales</taxon>
        <taxon>Malvaceae</taxon>
        <taxon>Grewioideae</taxon>
        <taxon>Apeibeae</taxon>
        <taxon>Corchorus</taxon>
    </lineage>
</organism>
<dbReference type="Proteomes" id="UP000187203">
    <property type="component" value="Unassembled WGS sequence"/>
</dbReference>